<proteinExistence type="predicted"/>
<accession>A0A3N6PB55</accession>
<dbReference type="EMBL" id="RCBY01000161">
    <property type="protein sequence ID" value="RQH31848.1"/>
    <property type="molecule type" value="Genomic_DNA"/>
</dbReference>
<dbReference type="EMBL" id="RCBY01000072">
    <property type="protein sequence ID" value="RQH42322.1"/>
    <property type="molecule type" value="Genomic_DNA"/>
</dbReference>
<dbReference type="EMBL" id="RCBY01000194">
    <property type="protein sequence ID" value="RQH29256.1"/>
    <property type="molecule type" value="Genomic_DNA"/>
</dbReference>
<dbReference type="Proteomes" id="UP000269154">
    <property type="component" value="Unassembled WGS sequence"/>
</dbReference>
<dbReference type="OrthoDB" id="69748at2"/>
<keyword evidence="5" id="KW-1185">Reference proteome</keyword>
<comment type="caution">
    <text evidence="4">The sequence shown here is derived from an EMBL/GenBank/DDBJ whole genome shotgun (WGS) entry which is preliminary data.</text>
</comment>
<evidence type="ECO:0000313" key="3">
    <source>
        <dbReference type="EMBL" id="RQH31848.1"/>
    </source>
</evidence>
<dbReference type="AlphaFoldDB" id="A0A3N6PB55"/>
<dbReference type="SUPFAM" id="SSF46689">
    <property type="entry name" value="Homeodomain-like"/>
    <property type="match status" value="1"/>
</dbReference>
<evidence type="ECO:0000313" key="5">
    <source>
        <dbReference type="Proteomes" id="UP000269154"/>
    </source>
</evidence>
<dbReference type="InterPro" id="IPR009057">
    <property type="entry name" value="Homeodomain-like_sf"/>
</dbReference>
<name>A0A3N6PB55_9CYAN</name>
<dbReference type="Pfam" id="PF13518">
    <property type="entry name" value="HTH_28"/>
    <property type="match status" value="1"/>
</dbReference>
<dbReference type="RefSeq" id="WP_124146036.1">
    <property type="nucleotide sequence ID" value="NZ_CAWOKI010000134.1"/>
</dbReference>
<feature type="domain" description="Insertion element IS150 protein InsJ-like helix-turn-helix" evidence="1">
    <location>
        <begin position="35"/>
        <end position="74"/>
    </location>
</feature>
<evidence type="ECO:0000313" key="2">
    <source>
        <dbReference type="EMBL" id="RQH29256.1"/>
    </source>
</evidence>
<protein>
    <submittedName>
        <fullName evidence="4">Helix-turn-helix domain-containing protein</fullName>
    </submittedName>
</protein>
<evidence type="ECO:0000313" key="4">
    <source>
        <dbReference type="EMBL" id="RQH42322.1"/>
    </source>
</evidence>
<dbReference type="InterPro" id="IPR055247">
    <property type="entry name" value="InsJ-like_HTH"/>
</dbReference>
<dbReference type="Pfam" id="PF13565">
    <property type="entry name" value="HTH_32"/>
    <property type="match status" value="1"/>
</dbReference>
<gene>
    <name evidence="4" type="ORF">D5R40_14385</name>
    <name evidence="3" type="ORF">D5R40_22790</name>
    <name evidence="2" type="ORF">D5R40_24775</name>
</gene>
<organism evidence="4 5">
    <name type="scientific">Okeania hirsuta</name>
    <dbReference type="NCBI Taxonomy" id="1458930"/>
    <lineage>
        <taxon>Bacteria</taxon>
        <taxon>Bacillati</taxon>
        <taxon>Cyanobacteriota</taxon>
        <taxon>Cyanophyceae</taxon>
        <taxon>Oscillatoriophycideae</taxon>
        <taxon>Oscillatoriales</taxon>
        <taxon>Microcoleaceae</taxon>
        <taxon>Okeania</taxon>
    </lineage>
</organism>
<evidence type="ECO:0000259" key="1">
    <source>
        <dbReference type="Pfam" id="PF13518"/>
    </source>
</evidence>
<reference evidence="4 5" key="1">
    <citation type="journal article" date="2018" name="ACS Chem. Biol.">
        <title>Ketoreductase domain dysfunction expands chemodiversity: malyngamide biosynthesis in the cyanobacterium Okeania hirsuta.</title>
        <authorList>
            <person name="Moss N.A."/>
            <person name="Leao T."/>
            <person name="Rankin M."/>
            <person name="McCullough T.M."/>
            <person name="Qu P."/>
            <person name="Korobeynikov A."/>
            <person name="Smith J.L."/>
            <person name="Gerwick L."/>
            <person name="Gerwick W.H."/>
        </authorList>
    </citation>
    <scope>NUCLEOTIDE SEQUENCE [LARGE SCALE GENOMIC DNA]</scope>
    <source>
        <strain evidence="4 5">PAB10Feb10-1</strain>
    </source>
</reference>
<sequence>MNAYPQSSIHNPVAKTEKPTASFTLQTTNSYGLVRRVKLILAAASGTNNTAISEQLQLHRRQVRQWRKRWLEASEQLAIAETQQVSDKKLRKLIEEILSDAPRPGTTKFFSVEQVVQIVAMACEDPKQSQRPVSHWTPRELAEEAIDRRIVEKISPRSVGRFLKGSDSTTSSSSLLVKL</sequence>